<proteinExistence type="predicted"/>
<accession>A0A392QV52</accession>
<evidence type="ECO:0000256" key="1">
    <source>
        <dbReference type="SAM" id="MobiDB-lite"/>
    </source>
</evidence>
<keyword evidence="3" id="KW-1185">Reference proteome</keyword>
<protein>
    <submittedName>
        <fullName evidence="2">Uncharacterized protein</fullName>
    </submittedName>
</protein>
<reference evidence="2 3" key="1">
    <citation type="journal article" date="2018" name="Front. Plant Sci.">
        <title>Red Clover (Trifolium pratense) and Zigzag Clover (T. medium) - A Picture of Genomic Similarities and Differences.</title>
        <authorList>
            <person name="Dluhosova J."/>
            <person name="Istvanek J."/>
            <person name="Nedelnik J."/>
            <person name="Repkova J."/>
        </authorList>
    </citation>
    <scope>NUCLEOTIDE SEQUENCE [LARGE SCALE GENOMIC DNA]</scope>
    <source>
        <strain evidence="3">cv. 10/8</strain>
        <tissue evidence="2">Leaf</tissue>
    </source>
</reference>
<feature type="region of interest" description="Disordered" evidence="1">
    <location>
        <begin position="58"/>
        <end position="80"/>
    </location>
</feature>
<evidence type="ECO:0000313" key="2">
    <source>
        <dbReference type="EMBL" id="MCI27897.1"/>
    </source>
</evidence>
<dbReference type="AlphaFoldDB" id="A0A392QV52"/>
<comment type="caution">
    <text evidence="2">The sequence shown here is derived from an EMBL/GenBank/DDBJ whole genome shotgun (WGS) entry which is preliminary data.</text>
</comment>
<name>A0A392QV52_9FABA</name>
<organism evidence="2 3">
    <name type="scientific">Trifolium medium</name>
    <dbReference type="NCBI Taxonomy" id="97028"/>
    <lineage>
        <taxon>Eukaryota</taxon>
        <taxon>Viridiplantae</taxon>
        <taxon>Streptophyta</taxon>
        <taxon>Embryophyta</taxon>
        <taxon>Tracheophyta</taxon>
        <taxon>Spermatophyta</taxon>
        <taxon>Magnoliopsida</taxon>
        <taxon>eudicotyledons</taxon>
        <taxon>Gunneridae</taxon>
        <taxon>Pentapetalae</taxon>
        <taxon>rosids</taxon>
        <taxon>fabids</taxon>
        <taxon>Fabales</taxon>
        <taxon>Fabaceae</taxon>
        <taxon>Papilionoideae</taxon>
        <taxon>50 kb inversion clade</taxon>
        <taxon>NPAAA clade</taxon>
        <taxon>Hologalegina</taxon>
        <taxon>IRL clade</taxon>
        <taxon>Trifolieae</taxon>
        <taxon>Trifolium</taxon>
    </lineage>
</organism>
<feature type="non-terminal residue" evidence="2">
    <location>
        <position position="80"/>
    </location>
</feature>
<dbReference type="Proteomes" id="UP000265520">
    <property type="component" value="Unassembled WGS sequence"/>
</dbReference>
<dbReference type="EMBL" id="LXQA010162123">
    <property type="protein sequence ID" value="MCI27897.1"/>
    <property type="molecule type" value="Genomic_DNA"/>
</dbReference>
<sequence>MTHKPNAFKVLSKDVVSNLLCISTLSSMWMIHRLPPRDPTMVSEPMIRRRVQPTPCIESLPDKGGQTACSVECSGNDGAS</sequence>
<evidence type="ECO:0000313" key="3">
    <source>
        <dbReference type="Proteomes" id="UP000265520"/>
    </source>
</evidence>